<dbReference type="GO" id="GO:0006935">
    <property type="term" value="P:chemotaxis"/>
    <property type="evidence" value="ECO:0007669"/>
    <property type="project" value="UniProtKB-ARBA"/>
</dbReference>
<dbReference type="SUPFAM" id="SSF58104">
    <property type="entry name" value="Methyl-accepting chemotaxis protein (MCP) signaling domain"/>
    <property type="match status" value="1"/>
</dbReference>
<name>A0A1I7E8M9_9ENTR</name>
<dbReference type="Pfam" id="PF13682">
    <property type="entry name" value="CZB"/>
    <property type="match status" value="1"/>
</dbReference>
<organism evidence="6 7">
    <name type="scientific">Kosakonia arachidis</name>
    <dbReference type="NCBI Taxonomy" id="551989"/>
    <lineage>
        <taxon>Bacteria</taxon>
        <taxon>Pseudomonadati</taxon>
        <taxon>Pseudomonadota</taxon>
        <taxon>Gammaproteobacteria</taxon>
        <taxon>Enterobacterales</taxon>
        <taxon>Enterobacteriaceae</taxon>
        <taxon>Kosakonia</taxon>
    </lineage>
</organism>
<evidence type="ECO:0000256" key="2">
    <source>
        <dbReference type="ARBA" id="ARBA00023224"/>
    </source>
</evidence>
<dbReference type="InterPro" id="IPR004089">
    <property type="entry name" value="MCPsignal_dom"/>
</dbReference>
<dbReference type="SMART" id="SM00283">
    <property type="entry name" value="MA"/>
    <property type="match status" value="1"/>
</dbReference>
<evidence type="ECO:0000313" key="6">
    <source>
        <dbReference type="EMBL" id="SFU20291.1"/>
    </source>
</evidence>
<evidence type="ECO:0000313" key="7">
    <source>
        <dbReference type="Proteomes" id="UP000199187"/>
    </source>
</evidence>
<dbReference type="RefSeq" id="WP_090126868.1">
    <property type="nucleotide sequence ID" value="NZ_CP045300.1"/>
</dbReference>
<dbReference type="PANTHER" id="PTHR32089:SF112">
    <property type="entry name" value="LYSOZYME-LIKE PROTEIN-RELATED"/>
    <property type="match status" value="1"/>
</dbReference>
<keyword evidence="6" id="KW-0675">Receptor</keyword>
<dbReference type="AlphaFoldDB" id="A0A1I7E8M9"/>
<keyword evidence="7" id="KW-1185">Reference proteome</keyword>
<reference evidence="7" key="1">
    <citation type="submission" date="2016-10" db="EMBL/GenBank/DDBJ databases">
        <authorList>
            <person name="Varghese N."/>
            <person name="Submissions S."/>
        </authorList>
    </citation>
    <scope>NUCLEOTIDE SEQUENCE [LARGE SCALE GENOMIC DNA]</scope>
    <source>
        <strain evidence="7">Ah-143</strain>
    </source>
</reference>
<accession>A0A1I7E8M9</accession>
<evidence type="ECO:0000256" key="4">
    <source>
        <dbReference type="SAM" id="Coils"/>
    </source>
</evidence>
<dbReference type="InterPro" id="IPR025991">
    <property type="entry name" value="Chemoreceptor_zinc-bind_dom"/>
</dbReference>
<dbReference type="GO" id="GO:0016020">
    <property type="term" value="C:membrane"/>
    <property type="evidence" value="ECO:0007669"/>
    <property type="project" value="UniProtKB-SubCell"/>
</dbReference>
<keyword evidence="2 3" id="KW-0807">Transducer</keyword>
<dbReference type="Pfam" id="PF00015">
    <property type="entry name" value="MCPsignal"/>
    <property type="match status" value="1"/>
</dbReference>
<protein>
    <submittedName>
        <fullName evidence="6">Chemoreceptor zinc-binding domain-containing protein</fullName>
    </submittedName>
</protein>
<keyword evidence="4" id="KW-0175">Coiled coil</keyword>
<feature type="domain" description="Methyl-accepting transducer" evidence="5">
    <location>
        <begin position="44"/>
        <end position="233"/>
    </location>
</feature>
<sequence>MNLWIKKIPCFTGRRPHLQNVRPSEPVSNHRAAPEQAYERIICSQLLKGVSTLEVVRDALLKSSQDLRNEQQAIDELSSRNSSAKNSLENLVNLIETIGTSVEQSTGSLTKFRASFEEINKYINEIDQLSRQTNLIAVNSAIEAAHVGSKGAGFSVIAKEIKSLSDQVSHSASNISALTKSIESSANNVCTVVSNQQPVIEHMNHDIHHIVESIKIVISRSVRTQSVITFISTLQFLNTVKLDHVIWKLQVYKLLLEKNKDHHVNTHTDCRLGKWYYEGEGRSFSHYAAYAQLEKPHAEVHSAGRRALEAFFDDDMQGMTAALEKMEQASNNVVRLIDELSTEIQLSESQTSLQYS</sequence>
<evidence type="ECO:0000256" key="3">
    <source>
        <dbReference type="PROSITE-ProRule" id="PRU00284"/>
    </source>
</evidence>
<dbReference type="OrthoDB" id="9808588at2"/>
<dbReference type="PROSITE" id="PS50111">
    <property type="entry name" value="CHEMOTAXIS_TRANSDUC_2"/>
    <property type="match status" value="1"/>
</dbReference>
<dbReference type="Proteomes" id="UP000199187">
    <property type="component" value="Unassembled WGS sequence"/>
</dbReference>
<dbReference type="Gene3D" id="6.10.250.3200">
    <property type="match status" value="1"/>
</dbReference>
<feature type="coiled-coil region" evidence="4">
    <location>
        <begin position="60"/>
        <end position="132"/>
    </location>
</feature>
<dbReference type="PANTHER" id="PTHR32089">
    <property type="entry name" value="METHYL-ACCEPTING CHEMOTAXIS PROTEIN MCPB"/>
    <property type="match status" value="1"/>
</dbReference>
<gene>
    <name evidence="6" type="ORF">SAMN05192562_11252</name>
</gene>
<evidence type="ECO:0000259" key="5">
    <source>
        <dbReference type="PROSITE" id="PS50111"/>
    </source>
</evidence>
<dbReference type="EMBL" id="FPAU01000012">
    <property type="protein sequence ID" value="SFU20291.1"/>
    <property type="molecule type" value="Genomic_DNA"/>
</dbReference>
<proteinExistence type="predicted"/>
<evidence type="ECO:0000256" key="1">
    <source>
        <dbReference type="ARBA" id="ARBA00004370"/>
    </source>
</evidence>
<comment type="subcellular location">
    <subcellularLocation>
        <location evidence="1">Membrane</location>
    </subcellularLocation>
</comment>
<dbReference type="Gene3D" id="1.20.120.30">
    <property type="entry name" value="Aspartate receptor, ligand-binding domain"/>
    <property type="match status" value="1"/>
</dbReference>
<dbReference type="GO" id="GO:0007165">
    <property type="term" value="P:signal transduction"/>
    <property type="evidence" value="ECO:0007669"/>
    <property type="project" value="UniProtKB-KW"/>
</dbReference>